<dbReference type="GO" id="GO:0008173">
    <property type="term" value="F:RNA methyltransferase activity"/>
    <property type="evidence" value="ECO:0007669"/>
    <property type="project" value="InterPro"/>
</dbReference>
<keyword evidence="1 4" id="KW-0489">Methyltransferase</keyword>
<keyword evidence="2 4" id="KW-0808">Transferase</keyword>
<dbReference type="InterPro" id="IPR029026">
    <property type="entry name" value="tRNA_m1G_MTases_N"/>
</dbReference>
<gene>
    <name evidence="4" type="ORF">Pla52n_21810</name>
</gene>
<dbReference type="AlphaFoldDB" id="A0A5C6B3I2"/>
<dbReference type="EC" id="2.1.1.-" evidence="4"/>
<evidence type="ECO:0000256" key="2">
    <source>
        <dbReference type="ARBA" id="ARBA00022679"/>
    </source>
</evidence>
<dbReference type="RefSeq" id="WP_197454477.1">
    <property type="nucleotide sequence ID" value="NZ_CP151726.1"/>
</dbReference>
<reference evidence="4 5" key="1">
    <citation type="submission" date="2019-02" db="EMBL/GenBank/DDBJ databases">
        <title>Deep-cultivation of Planctomycetes and their phenomic and genomic characterization uncovers novel biology.</title>
        <authorList>
            <person name="Wiegand S."/>
            <person name="Jogler M."/>
            <person name="Boedeker C."/>
            <person name="Pinto D."/>
            <person name="Vollmers J."/>
            <person name="Rivas-Marin E."/>
            <person name="Kohn T."/>
            <person name="Peeters S.H."/>
            <person name="Heuer A."/>
            <person name="Rast P."/>
            <person name="Oberbeckmann S."/>
            <person name="Bunk B."/>
            <person name="Jeske O."/>
            <person name="Meyerdierks A."/>
            <person name="Storesund J.E."/>
            <person name="Kallscheuer N."/>
            <person name="Luecker S."/>
            <person name="Lage O.M."/>
            <person name="Pohl T."/>
            <person name="Merkel B.J."/>
            <person name="Hornburger P."/>
            <person name="Mueller R.-W."/>
            <person name="Bruemmer F."/>
            <person name="Labrenz M."/>
            <person name="Spormann A.M."/>
            <person name="Op Den Camp H."/>
            <person name="Overmann J."/>
            <person name="Amann R."/>
            <person name="Jetten M.S.M."/>
            <person name="Mascher T."/>
            <person name="Medema M.H."/>
            <person name="Devos D.P."/>
            <person name="Kaster A.-K."/>
            <person name="Ovreas L."/>
            <person name="Rohde M."/>
            <person name="Galperin M.Y."/>
            <person name="Jogler C."/>
        </authorList>
    </citation>
    <scope>NUCLEOTIDE SEQUENCE [LARGE SCALE GENOMIC DNA]</scope>
    <source>
        <strain evidence="4 5">Pla52n</strain>
    </source>
</reference>
<dbReference type="InterPro" id="IPR051259">
    <property type="entry name" value="rRNA_Methyltransferase"/>
</dbReference>
<dbReference type="GO" id="GO:0003723">
    <property type="term" value="F:RNA binding"/>
    <property type="evidence" value="ECO:0007669"/>
    <property type="project" value="InterPro"/>
</dbReference>
<proteinExistence type="predicted"/>
<feature type="domain" description="tRNA/rRNA methyltransferase SpoU type" evidence="3">
    <location>
        <begin position="124"/>
        <end position="266"/>
    </location>
</feature>
<comment type="caution">
    <text evidence="4">The sequence shown here is derived from an EMBL/GenBank/DDBJ whole genome shotgun (WGS) entry which is preliminary data.</text>
</comment>
<dbReference type="InterPro" id="IPR029064">
    <property type="entry name" value="Ribosomal_eL30-like_sf"/>
</dbReference>
<dbReference type="GO" id="GO:0032259">
    <property type="term" value="P:methylation"/>
    <property type="evidence" value="ECO:0007669"/>
    <property type="project" value="UniProtKB-KW"/>
</dbReference>
<sequence>MPLIPIERPDDPRLQPFRDLQHRGRNGEIAATDQLFVVEGKFLTERLIRSDHELHSIVIETGRELDALKDVPDSVPVFQIPSKAIRELVGFDFHRGVLASGIRKPFHSIDELHLPDSDSSEVRLLLAAIGISDKENLGSMLRTAAALGVNEIILGPGTVDPYSRRVMRVSMGTALVHRFYELSEPEGSLQSLIGRGFRVVASTLDSDAASIQTWRPDDRPVVLMVGNEANGLPDRWQQSASDRVRIPMKQSTDSLNVAVAAAILMHTCTQSSRKHKSKSIE</sequence>
<dbReference type="InterPro" id="IPR001537">
    <property type="entry name" value="SpoU_MeTrfase"/>
</dbReference>
<dbReference type="InterPro" id="IPR029028">
    <property type="entry name" value="Alpha/beta_knot_MTases"/>
</dbReference>
<dbReference type="PANTHER" id="PTHR43191:SF12">
    <property type="entry name" value="RRNA METHYLASE"/>
    <property type="match status" value="1"/>
</dbReference>
<dbReference type="CDD" id="cd18095">
    <property type="entry name" value="SpoU-like_rRNA-MTase"/>
    <property type="match status" value="1"/>
</dbReference>
<dbReference type="GO" id="GO:0006396">
    <property type="term" value="P:RNA processing"/>
    <property type="evidence" value="ECO:0007669"/>
    <property type="project" value="InterPro"/>
</dbReference>
<dbReference type="EMBL" id="SJPN01000002">
    <property type="protein sequence ID" value="TWU06460.1"/>
    <property type="molecule type" value="Genomic_DNA"/>
</dbReference>
<dbReference type="Pfam" id="PF00588">
    <property type="entry name" value="SpoU_methylase"/>
    <property type="match status" value="1"/>
</dbReference>
<dbReference type="Gene3D" id="3.40.1280.10">
    <property type="match status" value="1"/>
</dbReference>
<evidence type="ECO:0000313" key="4">
    <source>
        <dbReference type="EMBL" id="TWU06460.1"/>
    </source>
</evidence>
<keyword evidence="5" id="KW-1185">Reference proteome</keyword>
<accession>A0A5C6B3I2</accession>
<dbReference type="Proteomes" id="UP000320176">
    <property type="component" value="Unassembled WGS sequence"/>
</dbReference>
<evidence type="ECO:0000259" key="3">
    <source>
        <dbReference type="Pfam" id="PF00588"/>
    </source>
</evidence>
<evidence type="ECO:0000256" key="1">
    <source>
        <dbReference type="ARBA" id="ARBA00022603"/>
    </source>
</evidence>
<protein>
    <submittedName>
        <fullName evidence="4">Putative TrmH family tRNA/rRNA methyltransferase</fullName>
        <ecNumber evidence="4">2.1.1.-</ecNumber>
    </submittedName>
</protein>
<dbReference type="SUPFAM" id="SSF75217">
    <property type="entry name" value="alpha/beta knot"/>
    <property type="match status" value="1"/>
</dbReference>
<name>A0A5C6B3I2_9BACT</name>
<evidence type="ECO:0000313" key="5">
    <source>
        <dbReference type="Proteomes" id="UP000320176"/>
    </source>
</evidence>
<organism evidence="4 5">
    <name type="scientific">Stieleria varia</name>
    <dbReference type="NCBI Taxonomy" id="2528005"/>
    <lineage>
        <taxon>Bacteria</taxon>
        <taxon>Pseudomonadati</taxon>
        <taxon>Planctomycetota</taxon>
        <taxon>Planctomycetia</taxon>
        <taxon>Pirellulales</taxon>
        <taxon>Pirellulaceae</taxon>
        <taxon>Stieleria</taxon>
    </lineage>
</organism>
<dbReference type="SUPFAM" id="SSF55315">
    <property type="entry name" value="L30e-like"/>
    <property type="match status" value="1"/>
</dbReference>
<dbReference type="PANTHER" id="PTHR43191">
    <property type="entry name" value="RRNA METHYLTRANSFERASE 3"/>
    <property type="match status" value="1"/>
</dbReference>